<keyword evidence="3" id="KW-1185">Reference proteome</keyword>
<dbReference type="Gene3D" id="1.10.530.10">
    <property type="match status" value="1"/>
</dbReference>
<evidence type="ECO:0000259" key="1">
    <source>
        <dbReference type="Pfam" id="PF18013"/>
    </source>
</evidence>
<dbReference type="Pfam" id="PF18013">
    <property type="entry name" value="Phage_lysozyme2"/>
    <property type="match status" value="1"/>
</dbReference>
<gene>
    <name evidence="2" type="ORF">SAMN04488558_1155</name>
</gene>
<evidence type="ECO:0000313" key="2">
    <source>
        <dbReference type="EMBL" id="SEQ50652.1"/>
    </source>
</evidence>
<dbReference type="Proteomes" id="UP000198833">
    <property type="component" value="Unassembled WGS sequence"/>
</dbReference>
<dbReference type="STRING" id="89093.SAMN04488558_1155"/>
<organism evidence="2 3">
    <name type="scientific">Ignavigranum ruoffiae</name>
    <dbReference type="NCBI Taxonomy" id="89093"/>
    <lineage>
        <taxon>Bacteria</taxon>
        <taxon>Bacillati</taxon>
        <taxon>Bacillota</taxon>
        <taxon>Bacilli</taxon>
        <taxon>Lactobacillales</taxon>
        <taxon>Aerococcaceae</taxon>
        <taxon>Ignavigranum</taxon>
    </lineage>
</organism>
<dbReference type="InterPro" id="IPR041219">
    <property type="entry name" value="Phage_lysozyme2"/>
</dbReference>
<sequence length="51" mass="5587">MTIEQRAKQVWDFFIQQGWTGQAIAGMLGSMELESGINPDLHEYSGGGAMV</sequence>
<protein>
    <recommendedName>
        <fullName evidence="1">Phage tail lysozyme domain-containing protein</fullName>
    </recommendedName>
</protein>
<proteinExistence type="predicted"/>
<dbReference type="AlphaFoldDB" id="A0A1H9GKK9"/>
<dbReference type="EMBL" id="FOEN01000015">
    <property type="protein sequence ID" value="SEQ50652.1"/>
    <property type="molecule type" value="Genomic_DNA"/>
</dbReference>
<feature type="domain" description="Phage tail lysozyme" evidence="1">
    <location>
        <begin position="6"/>
        <end position="48"/>
    </location>
</feature>
<accession>A0A1H9GKK9</accession>
<reference evidence="2 3" key="1">
    <citation type="submission" date="2016-10" db="EMBL/GenBank/DDBJ databases">
        <authorList>
            <person name="de Groot N.N."/>
        </authorList>
    </citation>
    <scope>NUCLEOTIDE SEQUENCE [LARGE SCALE GENOMIC DNA]</scope>
    <source>
        <strain evidence="2 3">DSM 15695</strain>
    </source>
</reference>
<name>A0A1H9GKK9_9LACT</name>
<evidence type="ECO:0000313" key="3">
    <source>
        <dbReference type="Proteomes" id="UP000198833"/>
    </source>
</evidence>